<comment type="caution">
    <text evidence="2">The sequence shown here is derived from an EMBL/GenBank/DDBJ whole genome shotgun (WGS) entry which is preliminary data.</text>
</comment>
<feature type="signal peptide" evidence="1">
    <location>
        <begin position="1"/>
        <end position="22"/>
    </location>
</feature>
<evidence type="ECO:0000313" key="2">
    <source>
        <dbReference type="EMBL" id="KIP61691.1"/>
    </source>
</evidence>
<accession>A0A0D0HBT9</accession>
<keyword evidence="3" id="KW-1185">Reference proteome</keyword>
<organism evidence="2 3">
    <name type="scientific">Prevotella pectinovora</name>
    <dbReference type="NCBI Taxonomy" id="1602169"/>
    <lineage>
        <taxon>Bacteria</taxon>
        <taxon>Pseudomonadati</taxon>
        <taxon>Bacteroidota</taxon>
        <taxon>Bacteroidia</taxon>
        <taxon>Bacteroidales</taxon>
        <taxon>Prevotellaceae</taxon>
        <taxon>Prevotella</taxon>
    </lineage>
</organism>
<evidence type="ECO:0000313" key="3">
    <source>
        <dbReference type="Proteomes" id="UP000032046"/>
    </source>
</evidence>
<dbReference type="RefSeq" id="WP_022316393.1">
    <property type="nucleotide sequence ID" value="NZ_DAIPDX010000034.1"/>
</dbReference>
<dbReference type="InterPro" id="IPR046090">
    <property type="entry name" value="DUF6108"/>
</dbReference>
<dbReference type="Pfam" id="PF19603">
    <property type="entry name" value="DUF6108"/>
    <property type="match status" value="1"/>
</dbReference>
<dbReference type="STRING" id="1602171.ST44_08785"/>
<dbReference type="GeneID" id="93483254"/>
<evidence type="ECO:0000256" key="1">
    <source>
        <dbReference type="SAM" id="SignalP"/>
    </source>
</evidence>
<sequence length="146" mass="16976">MKRYLFRRMMFMAVFLMLAVAAMGQKGLNVDNVFQRYGRAKGCKMVVMENTTLHGYKLRVYKSLVYKKLHHAVKPYLDADRKNAKKVREVIDGGELVSGYYMMKPLPGGYNRYILFSYVDSRKGTVIYIEGKLSPDDILKLCYSKY</sequence>
<keyword evidence="1" id="KW-0732">Signal</keyword>
<dbReference type="Proteomes" id="UP000032046">
    <property type="component" value="Unassembled WGS sequence"/>
</dbReference>
<dbReference type="EMBL" id="JXQK01000063">
    <property type="protein sequence ID" value="KIP61691.1"/>
    <property type="molecule type" value="Genomic_DNA"/>
</dbReference>
<dbReference type="AlphaFoldDB" id="A0A0D0HBT9"/>
<gene>
    <name evidence="2" type="ORF">ST44_08785</name>
</gene>
<protein>
    <recommendedName>
        <fullName evidence="4">DUF4252 domain-containing protein</fullName>
    </recommendedName>
</protein>
<evidence type="ECO:0008006" key="4">
    <source>
        <dbReference type="Google" id="ProtNLM"/>
    </source>
</evidence>
<feature type="chain" id="PRO_5002211260" description="DUF4252 domain-containing protein" evidence="1">
    <location>
        <begin position="23"/>
        <end position="146"/>
    </location>
</feature>
<proteinExistence type="predicted"/>
<reference evidence="2 3" key="1">
    <citation type="submission" date="2015-01" db="EMBL/GenBank/DDBJ databases">
        <title>Comparative genomics of non-oral Prevotella species.</title>
        <authorList>
            <person name="Accetto T."/>
            <person name="Nograsek B."/>
            <person name="Avgustin G."/>
        </authorList>
    </citation>
    <scope>NUCLEOTIDE SEQUENCE [LARGE SCALE GENOMIC DNA]</scope>
    <source>
        <strain evidence="2 3">P5-119</strain>
    </source>
</reference>
<name>A0A0D0HBT9_9BACT</name>